<name>A0A8H4JUP0_9HYPO</name>
<evidence type="ECO:0000313" key="1">
    <source>
        <dbReference type="EMBL" id="KAF4438680.1"/>
    </source>
</evidence>
<dbReference type="AlphaFoldDB" id="A0A8H4JUP0"/>
<gene>
    <name evidence="1" type="ORF">F53441_12753</name>
</gene>
<proteinExistence type="predicted"/>
<evidence type="ECO:0000313" key="2">
    <source>
        <dbReference type="Proteomes" id="UP000605986"/>
    </source>
</evidence>
<comment type="caution">
    <text evidence="1">The sequence shown here is derived from an EMBL/GenBank/DDBJ whole genome shotgun (WGS) entry which is preliminary data.</text>
</comment>
<keyword evidence="2" id="KW-1185">Reference proteome</keyword>
<protein>
    <submittedName>
        <fullName evidence="1">NIF-domain-containing protein</fullName>
    </submittedName>
</protein>
<dbReference type="Proteomes" id="UP000605986">
    <property type="component" value="Unassembled WGS sequence"/>
</dbReference>
<reference evidence="1" key="1">
    <citation type="submission" date="2020-01" db="EMBL/GenBank/DDBJ databases">
        <title>Identification and distribution of gene clusters putatively required for synthesis of sphingolipid metabolism inhibitors in phylogenetically diverse species of the filamentous fungus Fusarium.</title>
        <authorList>
            <person name="Kim H.-S."/>
            <person name="Busman M."/>
            <person name="Brown D.W."/>
            <person name="Divon H."/>
            <person name="Uhlig S."/>
            <person name="Proctor R.H."/>
        </authorList>
    </citation>
    <scope>NUCLEOTIDE SEQUENCE</scope>
    <source>
        <strain evidence="1">NRRL 53441</strain>
    </source>
</reference>
<dbReference type="PROSITE" id="PS51257">
    <property type="entry name" value="PROKAR_LIPOPROTEIN"/>
    <property type="match status" value="1"/>
</dbReference>
<dbReference type="EMBL" id="JAADJG010000720">
    <property type="protein sequence ID" value="KAF4438680.1"/>
    <property type="molecule type" value="Genomic_DNA"/>
</dbReference>
<dbReference type="OrthoDB" id="3621332at2759"/>
<organism evidence="1 2">
    <name type="scientific">Fusarium austroafricanum</name>
    <dbReference type="NCBI Taxonomy" id="2364996"/>
    <lineage>
        <taxon>Eukaryota</taxon>
        <taxon>Fungi</taxon>
        <taxon>Dikarya</taxon>
        <taxon>Ascomycota</taxon>
        <taxon>Pezizomycotina</taxon>
        <taxon>Sordariomycetes</taxon>
        <taxon>Hypocreomycetidae</taxon>
        <taxon>Hypocreales</taxon>
        <taxon>Nectriaceae</taxon>
        <taxon>Fusarium</taxon>
        <taxon>Fusarium concolor species complex</taxon>
    </lineage>
</organism>
<sequence length="177" mass="19941">MPSLYKIVPKSLAIIATYAQWASALGCNKGLRFNYLHGAEADMTQEVMNDIHTTCSMAAGKIIKPDEPFWLCTNWEKNMSPNPNCYLDCIELCNVLKESVRFTCLPSCKQDCVKPPEGGFNKIHWAIEVREGQTEHEITYEQCIEAFNTELAACPMGSESNHHGFWFRIDPEMGGCP</sequence>
<accession>A0A8H4JUP0</accession>